<reference evidence="2 3" key="1">
    <citation type="journal article" date="2019" name="Int. J. Syst. Evol. Microbiol.">
        <title>The Global Catalogue of Microorganisms (GCM) 10K type strain sequencing project: providing services to taxonomists for standard genome sequencing and annotation.</title>
        <authorList>
            <consortium name="The Broad Institute Genomics Platform"/>
            <consortium name="The Broad Institute Genome Sequencing Center for Infectious Disease"/>
            <person name="Wu L."/>
            <person name="Ma J."/>
        </authorList>
    </citation>
    <scope>NUCLEOTIDE SEQUENCE [LARGE SCALE GENOMIC DNA]</scope>
    <source>
        <strain evidence="2 3">LMG 29247</strain>
    </source>
</reference>
<name>A0ABD5SZ26_9EURY</name>
<evidence type="ECO:0008006" key="4">
    <source>
        <dbReference type="Google" id="ProtNLM"/>
    </source>
</evidence>
<proteinExistence type="predicted"/>
<feature type="compositionally biased region" description="Low complexity" evidence="1">
    <location>
        <begin position="24"/>
        <end position="38"/>
    </location>
</feature>
<comment type="caution">
    <text evidence="2">The sequence shown here is derived from an EMBL/GenBank/DDBJ whole genome shotgun (WGS) entry which is preliminary data.</text>
</comment>
<protein>
    <recommendedName>
        <fullName evidence="4">Lipoprotein</fullName>
    </recommendedName>
</protein>
<dbReference type="Proteomes" id="UP001596383">
    <property type="component" value="Unassembled WGS sequence"/>
</dbReference>
<feature type="region of interest" description="Disordered" evidence="1">
    <location>
        <begin position="22"/>
        <end position="48"/>
    </location>
</feature>
<evidence type="ECO:0000313" key="3">
    <source>
        <dbReference type="Proteomes" id="UP001596383"/>
    </source>
</evidence>
<dbReference type="EMBL" id="JBHSWV010000703">
    <property type="protein sequence ID" value="MFC6769221.1"/>
    <property type="molecule type" value="Genomic_DNA"/>
</dbReference>
<gene>
    <name evidence="2" type="ORF">ACFQE6_30615</name>
</gene>
<dbReference type="AlphaFoldDB" id="A0ABD5SZ26"/>
<accession>A0ABD5SZ26</accession>
<feature type="non-terminal residue" evidence="2">
    <location>
        <position position="144"/>
    </location>
</feature>
<sequence>MTTVAAAGTLSLSGCLSQLREWRGNGNSSNQSSSNEDSTGSDRLSKLPGESIENFETLDKWNTLIDAGTLKAGTDDPYGGSQSAHLTASEGTEYAAIYKPFDGQDLSGKNLSLAVKFTGRQQLRLTIELFAPNSRNVHVLHRTL</sequence>
<keyword evidence="3" id="KW-1185">Reference proteome</keyword>
<evidence type="ECO:0000313" key="2">
    <source>
        <dbReference type="EMBL" id="MFC6769221.1"/>
    </source>
</evidence>
<organism evidence="2 3">
    <name type="scientific">Natrinema soli</name>
    <dbReference type="NCBI Taxonomy" id="1930624"/>
    <lineage>
        <taxon>Archaea</taxon>
        <taxon>Methanobacteriati</taxon>
        <taxon>Methanobacteriota</taxon>
        <taxon>Stenosarchaea group</taxon>
        <taxon>Halobacteria</taxon>
        <taxon>Halobacteriales</taxon>
        <taxon>Natrialbaceae</taxon>
        <taxon>Natrinema</taxon>
    </lineage>
</organism>
<evidence type="ECO:0000256" key="1">
    <source>
        <dbReference type="SAM" id="MobiDB-lite"/>
    </source>
</evidence>